<gene>
    <name evidence="1" type="ORF">CLV45_4525</name>
</gene>
<dbReference type="OrthoDB" id="6664198at2"/>
<dbReference type="Proteomes" id="UP000228535">
    <property type="component" value="Unassembled WGS sequence"/>
</dbReference>
<comment type="caution">
    <text evidence="1">The sequence shown here is derived from an EMBL/GenBank/DDBJ whole genome shotgun (WGS) entry which is preliminary data.</text>
</comment>
<dbReference type="RefSeq" id="WP_100338736.1">
    <property type="nucleotide sequence ID" value="NZ_PGFA01000004.1"/>
</dbReference>
<dbReference type="AlphaFoldDB" id="A0A2M9AT44"/>
<dbReference type="InterPro" id="IPR027417">
    <property type="entry name" value="P-loop_NTPase"/>
</dbReference>
<name>A0A2M9AT44_9BACT</name>
<keyword evidence="2" id="KW-1185">Reference proteome</keyword>
<organism evidence="1 2">
    <name type="scientific">Hymenobacter chitinivorans DSM 11115</name>
    <dbReference type="NCBI Taxonomy" id="1121954"/>
    <lineage>
        <taxon>Bacteria</taxon>
        <taxon>Pseudomonadati</taxon>
        <taxon>Bacteroidota</taxon>
        <taxon>Cytophagia</taxon>
        <taxon>Cytophagales</taxon>
        <taxon>Hymenobacteraceae</taxon>
        <taxon>Hymenobacter</taxon>
    </lineage>
</organism>
<evidence type="ECO:0000313" key="1">
    <source>
        <dbReference type="EMBL" id="PJJ48813.1"/>
    </source>
</evidence>
<accession>A0A2M9AT44</accession>
<reference evidence="1 2" key="1">
    <citation type="submission" date="2017-11" db="EMBL/GenBank/DDBJ databases">
        <title>Genomic Encyclopedia of Archaeal and Bacterial Type Strains, Phase II (KMG-II): From Individual Species to Whole Genera.</title>
        <authorList>
            <person name="Goeker M."/>
        </authorList>
    </citation>
    <scope>NUCLEOTIDE SEQUENCE [LARGE SCALE GENOMIC DNA]</scope>
    <source>
        <strain evidence="1 2">DSM 11115</strain>
    </source>
</reference>
<dbReference type="EMBL" id="PGFA01000004">
    <property type="protein sequence ID" value="PJJ48813.1"/>
    <property type="molecule type" value="Genomic_DNA"/>
</dbReference>
<sequence length="609" mass="70841">MKNEIKKQIIKAPKQAKYLSDFLTDLPKGIFNKKQTNVGGTHLALTHPENYIIIAPTVELIKNKVENQANLPYPVFGLYADVPNSDFREYIRKNEVHHIMVTYDSLPKLIRWLAALDIDAYTYNALLDEYHLTLLTMGYRERAIVGMMEHITKFSHYTLMSATPVADEFVPQVLKEMDYTEVEWENNLILKPQRIRTPNPYAVAANIIEMYKEGEIWLDVDGISVQSEEGFFFLNSVKGIKNIIDRAELTPDEVKIVCSDTLRNRETLGSEFKISGSLSENRKFTFITSKAFEGSDFFSQTGVVYVISDAKRKHTLIDIQTQLYQCAGRIRTESNPFRTKLFHIYSTGYATQTKDDFDKEQQERIQHSKVIIDTQNKATKEIRLAYRPRLSKDLESDFILYNEEEDRYEYNEIKEKFAEFAFNLTNSIYKNGLALRKAYSEAGVDAGDEGYVYADEFDDQDFIKSVSTSSFKDLLIHYCHLRDMQLLYDERELIKQYEREYPKFKYYYERLTSAEISTCKYVERALDEKIYSKSPQVKNAVAKEVFLAFKLNLFYSLKDAKQMLKDIYKKVGSKASAKSTDLSAYFEVENTARRLDDKRVDGLVLTRRK</sequence>
<dbReference type="SUPFAM" id="SSF52540">
    <property type="entry name" value="P-loop containing nucleoside triphosphate hydrolases"/>
    <property type="match status" value="1"/>
</dbReference>
<evidence type="ECO:0000313" key="2">
    <source>
        <dbReference type="Proteomes" id="UP000228535"/>
    </source>
</evidence>
<proteinExistence type="predicted"/>
<evidence type="ECO:0008006" key="3">
    <source>
        <dbReference type="Google" id="ProtNLM"/>
    </source>
</evidence>
<protein>
    <recommendedName>
        <fullName evidence="3">RAD3-like DEAD/DEAH box helicase</fullName>
    </recommendedName>
</protein>